<name>A0A2S5RHM3_9MOLU</name>
<feature type="transmembrane region" description="Helical" evidence="1">
    <location>
        <begin position="38"/>
        <end position="62"/>
    </location>
</feature>
<evidence type="ECO:0000256" key="1">
    <source>
        <dbReference type="SAM" id="Phobius"/>
    </source>
</evidence>
<evidence type="ECO:0000313" key="3">
    <source>
        <dbReference type="Proteomes" id="UP000239785"/>
    </source>
</evidence>
<feature type="transmembrane region" description="Helical" evidence="1">
    <location>
        <begin position="6"/>
        <end position="26"/>
    </location>
</feature>
<dbReference type="AlphaFoldDB" id="A0A2S5RHM3"/>
<dbReference type="Proteomes" id="UP000239785">
    <property type="component" value="Unassembled WGS sequence"/>
</dbReference>
<evidence type="ECO:0000313" key="2">
    <source>
        <dbReference type="EMBL" id="PPE06777.1"/>
    </source>
</evidence>
<keyword evidence="1" id="KW-0472">Membrane</keyword>
<sequence length="181" mass="20801">MQYLLMNIVLLLLNIIILGSLGYYFWSFYKLSSRAKKVNYLVFGILITTLSISLILSIVGIILNRIDNVNKTALYVWVVSQIMTIICIVFLFLFSQSLCIGLNDKAILLLGEQINNKDIIKIINDTNSLKVFVFYKQGKRTTKCIKFSTKILKPSFFDEKILGIKVEDEDAKLYIKNLNKK</sequence>
<keyword evidence="3" id="KW-1185">Reference proteome</keyword>
<keyword evidence="1" id="KW-1133">Transmembrane helix</keyword>
<gene>
    <name evidence="2" type="ORF">MCORR_v1c04080</name>
</gene>
<dbReference type="EMBL" id="PHNF01000001">
    <property type="protein sequence ID" value="PPE06777.1"/>
    <property type="molecule type" value="Genomic_DNA"/>
</dbReference>
<dbReference type="RefSeq" id="WP_104207940.1">
    <property type="nucleotide sequence ID" value="NZ_PHNF01000001.1"/>
</dbReference>
<accession>A0A2S5RHM3</accession>
<dbReference type="OrthoDB" id="392004at2"/>
<keyword evidence="1" id="KW-0812">Transmembrane</keyword>
<protein>
    <recommendedName>
        <fullName evidence="4">Transmembrane protein</fullName>
    </recommendedName>
</protein>
<organism evidence="2 3">
    <name type="scientific">Mesoplasma corruscae</name>
    <dbReference type="NCBI Taxonomy" id="216874"/>
    <lineage>
        <taxon>Bacteria</taxon>
        <taxon>Bacillati</taxon>
        <taxon>Mycoplasmatota</taxon>
        <taxon>Mollicutes</taxon>
        <taxon>Entomoplasmatales</taxon>
        <taxon>Entomoplasmataceae</taxon>
        <taxon>Mesoplasma</taxon>
    </lineage>
</organism>
<feature type="transmembrane region" description="Helical" evidence="1">
    <location>
        <begin position="74"/>
        <end position="94"/>
    </location>
</feature>
<evidence type="ECO:0008006" key="4">
    <source>
        <dbReference type="Google" id="ProtNLM"/>
    </source>
</evidence>
<proteinExistence type="predicted"/>
<comment type="caution">
    <text evidence="2">The sequence shown here is derived from an EMBL/GenBank/DDBJ whole genome shotgun (WGS) entry which is preliminary data.</text>
</comment>
<reference evidence="2 3" key="1">
    <citation type="submission" date="2017-11" db="EMBL/GenBank/DDBJ databases">
        <title>Genome sequence of Mesoplasma corruscae ELCA-2 (ATCC 49579).</title>
        <authorList>
            <person name="Lo W.-S."/>
            <person name="Kuo C.-H."/>
        </authorList>
    </citation>
    <scope>NUCLEOTIDE SEQUENCE [LARGE SCALE GENOMIC DNA]</scope>
    <source>
        <strain evidence="2 3">ELCA-2</strain>
    </source>
</reference>